<dbReference type="EMBL" id="FQXP01000006">
    <property type="protein sequence ID" value="SHH88253.1"/>
    <property type="molecule type" value="Genomic_DNA"/>
</dbReference>
<dbReference type="Proteomes" id="UP000184526">
    <property type="component" value="Unassembled WGS sequence"/>
</dbReference>
<evidence type="ECO:0000259" key="16">
    <source>
        <dbReference type="PROSITE" id="PS50109"/>
    </source>
</evidence>
<feature type="transmembrane region" description="Helical" evidence="15">
    <location>
        <begin position="481"/>
        <end position="503"/>
    </location>
</feature>
<dbReference type="Gene3D" id="6.10.340.10">
    <property type="match status" value="1"/>
</dbReference>
<dbReference type="InterPro" id="IPR005467">
    <property type="entry name" value="His_kinase_dom"/>
</dbReference>
<keyword evidence="5" id="KW-0597">Phosphoprotein</keyword>
<evidence type="ECO:0000256" key="3">
    <source>
        <dbReference type="ARBA" id="ARBA00012438"/>
    </source>
</evidence>
<feature type="domain" description="HAMP" evidence="17">
    <location>
        <begin position="529"/>
        <end position="581"/>
    </location>
</feature>
<dbReference type="PANTHER" id="PTHR45528:SF1">
    <property type="entry name" value="SENSOR HISTIDINE KINASE CPXA"/>
    <property type="match status" value="1"/>
</dbReference>
<feature type="transmembrane region" description="Helical" evidence="15">
    <location>
        <begin position="379"/>
        <end position="396"/>
    </location>
</feature>
<evidence type="ECO:0000256" key="12">
    <source>
        <dbReference type="ARBA" id="ARBA00023012"/>
    </source>
</evidence>
<accession>A0A1M5WMK4</accession>
<dbReference type="EC" id="2.7.13.3" evidence="3"/>
<dbReference type="STRING" id="1121306.SAMN02745196_01715"/>
<comment type="subcellular location">
    <subcellularLocation>
        <location evidence="2">Cell membrane</location>
        <topology evidence="2">Multi-pass membrane protein</topology>
    </subcellularLocation>
</comment>
<keyword evidence="19" id="KW-1185">Reference proteome</keyword>
<dbReference type="SUPFAM" id="SSF47384">
    <property type="entry name" value="Homodimeric domain of signal transducing histidine kinase"/>
    <property type="match status" value="1"/>
</dbReference>
<evidence type="ECO:0000256" key="9">
    <source>
        <dbReference type="ARBA" id="ARBA00022777"/>
    </source>
</evidence>
<dbReference type="Gene3D" id="3.30.565.10">
    <property type="entry name" value="Histidine kinase-like ATPase, C-terminal domain"/>
    <property type="match status" value="1"/>
</dbReference>
<keyword evidence="9 18" id="KW-0418">Kinase</keyword>
<dbReference type="GO" id="GO:0005886">
    <property type="term" value="C:plasma membrane"/>
    <property type="evidence" value="ECO:0007669"/>
    <property type="project" value="UniProtKB-SubCell"/>
</dbReference>
<dbReference type="Gene3D" id="1.10.287.130">
    <property type="match status" value="1"/>
</dbReference>
<keyword evidence="12" id="KW-0902">Two-component regulatory system</keyword>
<dbReference type="InterPro" id="IPR050398">
    <property type="entry name" value="HssS/ArlS-like"/>
</dbReference>
<evidence type="ECO:0000256" key="11">
    <source>
        <dbReference type="ARBA" id="ARBA00022989"/>
    </source>
</evidence>
<sequence>MDIKSKKLKNKDKKEIINNVEQTEEENKRYISNEVYKDGANTVLGNKISIKRLSLLMIIFICVAYIISSIGGILNHPYLLKKDGFYLSEEFQYSINDIFRQIGAQTDYYKSEDYIKNGISNTDLNRAIDEDNRNIIQEQKDLINRLQSELDYNKKSSSNYEDKTSTSTTENFDEKLEVPQDVATLNDRLTREKEYLNELLSNQRERVKESLVSNKINGYNATKRKLERDYANMSYLAINEKENIVNTNVEVDQNDKEATFRAIKGLFIKYSEGGFLQVFMNGEDHTNKKLGEQIRSQFYSASNEFDFYNNLIYVSIPDNLQKTDVLSINYRNFLTSYKNVMIQLGILVAVIILLGLSYRSLRKTKISKLEEIYINKLDSIYLELRVGIVLIIYIISKSAGYNYNYRYYANGSVGYSYGLSMISILWSTGVCTIAVAAGYLVLKSIMRNKTMKSLKERSLVFKLYDSFNEAYKSSSNRKKAMTTFTILTGIEALGLFLICGVFSGDGLPIFVVTLMCVIFLNLITFLIINKRLAYLGTIVESTKNAINGNLNFDIPIRGRDSLSDLAYNINNMRAGLKKSIRNEMKSEQTKAELITNVSHDLKTPLTSIINYVDLLKKEEISPEVAKDYVEILDRKSQRLKVLIEDLFEVSKAASGTIELNIEKVDVNSLLRQSLAEMNDKIELTNLDFRCNIPSEKIYVLADGKRMWRIFENLISNIIKYSLGGTRVYVDVREENGKAEIQFKNISAYELNFDASELTERFKRGDESRHTEGSGLGLAIASSLTSLQGGTFDIEIDGDLFKVTVAFDITQ</sequence>
<keyword evidence="4" id="KW-1003">Cell membrane</keyword>
<dbReference type="Pfam" id="PF02518">
    <property type="entry name" value="HATPase_c"/>
    <property type="match status" value="1"/>
</dbReference>
<evidence type="ECO:0000259" key="17">
    <source>
        <dbReference type="PROSITE" id="PS50885"/>
    </source>
</evidence>
<evidence type="ECO:0000313" key="19">
    <source>
        <dbReference type="Proteomes" id="UP000184526"/>
    </source>
</evidence>
<dbReference type="PROSITE" id="PS50885">
    <property type="entry name" value="HAMP"/>
    <property type="match status" value="1"/>
</dbReference>
<dbReference type="InterPro" id="IPR003661">
    <property type="entry name" value="HisK_dim/P_dom"/>
</dbReference>
<dbReference type="SMART" id="SM00387">
    <property type="entry name" value="HATPase_c"/>
    <property type="match status" value="1"/>
</dbReference>
<dbReference type="GO" id="GO:0000155">
    <property type="term" value="F:phosphorelay sensor kinase activity"/>
    <property type="evidence" value="ECO:0007669"/>
    <property type="project" value="InterPro"/>
</dbReference>
<feature type="transmembrane region" description="Helical" evidence="15">
    <location>
        <begin position="340"/>
        <end position="358"/>
    </location>
</feature>
<evidence type="ECO:0000256" key="2">
    <source>
        <dbReference type="ARBA" id="ARBA00004651"/>
    </source>
</evidence>
<keyword evidence="6" id="KW-0808">Transferase</keyword>
<evidence type="ECO:0000256" key="14">
    <source>
        <dbReference type="SAM" id="Coils"/>
    </source>
</evidence>
<evidence type="ECO:0000256" key="6">
    <source>
        <dbReference type="ARBA" id="ARBA00022679"/>
    </source>
</evidence>
<dbReference type="RefSeq" id="WP_072831613.1">
    <property type="nucleotide sequence ID" value="NZ_FQXP01000006.1"/>
</dbReference>
<evidence type="ECO:0000256" key="1">
    <source>
        <dbReference type="ARBA" id="ARBA00000085"/>
    </source>
</evidence>
<keyword evidence="14" id="KW-0175">Coiled coil</keyword>
<keyword evidence="13 15" id="KW-0472">Membrane</keyword>
<feature type="coiled-coil region" evidence="14">
    <location>
        <begin position="6"/>
        <end position="33"/>
    </location>
</feature>
<proteinExistence type="predicted"/>
<dbReference type="AlphaFoldDB" id="A0A1M5WMK4"/>
<dbReference type="InterPro" id="IPR003594">
    <property type="entry name" value="HATPase_dom"/>
</dbReference>
<dbReference type="InterPro" id="IPR036097">
    <property type="entry name" value="HisK_dim/P_sf"/>
</dbReference>
<keyword evidence="10" id="KW-0067">ATP-binding</keyword>
<dbReference type="Pfam" id="PF00512">
    <property type="entry name" value="HisKA"/>
    <property type="match status" value="1"/>
</dbReference>
<evidence type="ECO:0000256" key="13">
    <source>
        <dbReference type="ARBA" id="ARBA00023136"/>
    </source>
</evidence>
<evidence type="ECO:0000256" key="8">
    <source>
        <dbReference type="ARBA" id="ARBA00022741"/>
    </source>
</evidence>
<dbReference type="InterPro" id="IPR003660">
    <property type="entry name" value="HAMP_dom"/>
</dbReference>
<organism evidence="18 19">
    <name type="scientific">Clostridium collagenovorans DSM 3089</name>
    <dbReference type="NCBI Taxonomy" id="1121306"/>
    <lineage>
        <taxon>Bacteria</taxon>
        <taxon>Bacillati</taxon>
        <taxon>Bacillota</taxon>
        <taxon>Clostridia</taxon>
        <taxon>Eubacteriales</taxon>
        <taxon>Clostridiaceae</taxon>
        <taxon>Clostridium</taxon>
    </lineage>
</organism>
<evidence type="ECO:0000256" key="15">
    <source>
        <dbReference type="SAM" id="Phobius"/>
    </source>
</evidence>
<evidence type="ECO:0000256" key="7">
    <source>
        <dbReference type="ARBA" id="ARBA00022692"/>
    </source>
</evidence>
<keyword evidence="7 15" id="KW-0812">Transmembrane</keyword>
<evidence type="ECO:0000256" key="4">
    <source>
        <dbReference type="ARBA" id="ARBA00022475"/>
    </source>
</evidence>
<evidence type="ECO:0000256" key="5">
    <source>
        <dbReference type="ARBA" id="ARBA00022553"/>
    </source>
</evidence>
<evidence type="ECO:0000256" key="10">
    <source>
        <dbReference type="ARBA" id="ARBA00022840"/>
    </source>
</evidence>
<feature type="domain" description="Histidine kinase" evidence="16">
    <location>
        <begin position="596"/>
        <end position="810"/>
    </location>
</feature>
<evidence type="ECO:0000313" key="18">
    <source>
        <dbReference type="EMBL" id="SHH88253.1"/>
    </source>
</evidence>
<feature type="transmembrane region" description="Helical" evidence="15">
    <location>
        <begin position="509"/>
        <end position="528"/>
    </location>
</feature>
<dbReference type="FunFam" id="1.10.287.130:FF:000008">
    <property type="entry name" value="Two-component sensor histidine kinase"/>
    <property type="match status" value="1"/>
</dbReference>
<dbReference type="CDD" id="cd00082">
    <property type="entry name" value="HisKA"/>
    <property type="match status" value="1"/>
</dbReference>
<dbReference type="PANTHER" id="PTHR45528">
    <property type="entry name" value="SENSOR HISTIDINE KINASE CPXA"/>
    <property type="match status" value="1"/>
</dbReference>
<gene>
    <name evidence="18" type="ORF">SAMN02745196_01715</name>
</gene>
<dbReference type="SMART" id="SM00388">
    <property type="entry name" value="HisKA"/>
    <property type="match status" value="1"/>
</dbReference>
<name>A0A1M5WMK4_9CLOT</name>
<comment type="catalytic activity">
    <reaction evidence="1">
        <text>ATP + protein L-histidine = ADP + protein N-phospho-L-histidine.</text>
        <dbReference type="EC" id="2.7.13.3"/>
    </reaction>
</comment>
<dbReference type="InterPro" id="IPR036890">
    <property type="entry name" value="HATPase_C_sf"/>
</dbReference>
<keyword evidence="11 15" id="KW-1133">Transmembrane helix</keyword>
<dbReference type="SUPFAM" id="SSF55874">
    <property type="entry name" value="ATPase domain of HSP90 chaperone/DNA topoisomerase II/histidine kinase"/>
    <property type="match status" value="1"/>
</dbReference>
<feature type="transmembrane region" description="Helical" evidence="15">
    <location>
        <begin position="416"/>
        <end position="442"/>
    </location>
</feature>
<dbReference type="GO" id="GO:0005524">
    <property type="term" value="F:ATP binding"/>
    <property type="evidence" value="ECO:0007669"/>
    <property type="project" value="UniProtKB-KW"/>
</dbReference>
<reference evidence="18 19" key="1">
    <citation type="submission" date="2016-11" db="EMBL/GenBank/DDBJ databases">
        <authorList>
            <person name="Jaros S."/>
            <person name="Januszkiewicz K."/>
            <person name="Wedrychowicz H."/>
        </authorList>
    </citation>
    <scope>NUCLEOTIDE SEQUENCE [LARGE SCALE GENOMIC DNA]</scope>
    <source>
        <strain evidence="18 19">DSM 3089</strain>
    </source>
</reference>
<feature type="transmembrane region" description="Helical" evidence="15">
    <location>
        <begin position="53"/>
        <end position="74"/>
    </location>
</feature>
<keyword evidence="8" id="KW-0547">Nucleotide-binding</keyword>
<protein>
    <recommendedName>
        <fullName evidence="3">histidine kinase</fullName>
        <ecNumber evidence="3">2.7.13.3</ecNumber>
    </recommendedName>
</protein>
<dbReference type="PROSITE" id="PS50109">
    <property type="entry name" value="HIS_KIN"/>
    <property type="match status" value="1"/>
</dbReference>